<dbReference type="Gene3D" id="3.40.50.150">
    <property type="entry name" value="Vaccinia Virus protein VP39"/>
    <property type="match status" value="1"/>
</dbReference>
<gene>
    <name evidence="1" type="ORF">BU14_0032s0071</name>
</gene>
<reference evidence="1 2" key="1">
    <citation type="submission" date="2017-03" db="EMBL/GenBank/DDBJ databases">
        <title>WGS assembly of Porphyra umbilicalis.</title>
        <authorList>
            <person name="Brawley S.H."/>
            <person name="Blouin N.A."/>
            <person name="Ficko-Blean E."/>
            <person name="Wheeler G.L."/>
            <person name="Lohr M."/>
            <person name="Goodson H.V."/>
            <person name="Jenkins J.W."/>
            <person name="Blaby-Haas C.E."/>
            <person name="Helliwell K.E."/>
            <person name="Chan C."/>
            <person name="Marriage T."/>
            <person name="Bhattacharya D."/>
            <person name="Klein A.S."/>
            <person name="Badis Y."/>
            <person name="Brodie J."/>
            <person name="Cao Y."/>
            <person name="Collen J."/>
            <person name="Dittami S.M."/>
            <person name="Gachon C.M."/>
            <person name="Green B.R."/>
            <person name="Karpowicz S."/>
            <person name="Kim J.W."/>
            <person name="Kudahl U."/>
            <person name="Lin S."/>
            <person name="Michel G."/>
            <person name="Mittag M."/>
            <person name="Olson B.J."/>
            <person name="Pangilinan J."/>
            <person name="Peng Y."/>
            <person name="Qiu H."/>
            <person name="Shu S."/>
            <person name="Singer J.T."/>
            <person name="Smith A.G."/>
            <person name="Sprecher B.N."/>
            <person name="Wagner V."/>
            <person name="Wang W."/>
            <person name="Wang Z.-Y."/>
            <person name="Yan J."/>
            <person name="Yarish C."/>
            <person name="Zoeuner-Riek S."/>
            <person name="Zhuang Y."/>
            <person name="Zou Y."/>
            <person name="Lindquist E.A."/>
            <person name="Grimwood J."/>
            <person name="Barry K."/>
            <person name="Rokhsar D.S."/>
            <person name="Schmutz J."/>
            <person name="Stiller J.W."/>
            <person name="Grossman A.R."/>
            <person name="Prochnik S.E."/>
        </authorList>
    </citation>
    <scope>NUCLEOTIDE SEQUENCE [LARGE SCALE GENOMIC DNA]</scope>
    <source>
        <strain evidence="1">4086291</strain>
    </source>
</reference>
<proteinExistence type="predicted"/>
<evidence type="ECO:0000313" key="2">
    <source>
        <dbReference type="Proteomes" id="UP000218209"/>
    </source>
</evidence>
<dbReference type="AlphaFoldDB" id="A0A1X6PJF9"/>
<dbReference type="InterPro" id="IPR029063">
    <property type="entry name" value="SAM-dependent_MTases_sf"/>
</dbReference>
<evidence type="ECO:0000313" key="1">
    <source>
        <dbReference type="EMBL" id="OSX80813.1"/>
    </source>
</evidence>
<protein>
    <recommendedName>
        <fullName evidence="3">Methyltransferase FkbM domain-containing protein</fullName>
    </recommendedName>
</protein>
<sequence>MTLLSAGRWATLRLVVAAVGLLLFPTAIQHLHINVGPNLSPILPPADDPATAVLAVEAQLGVAATLASREGVAYPGRFFVIPAALAGGAAAGGFATFRHYNDDGQSSSLSPARDAADWAAKDARRNRTVGAVSHVPVLSLARLLDALPPSVTVPLLKTDAQGWDLSIIQSAGRSLRRAERIMAEVFRGDILYDLPPGVTNDLDKGWVPYMRSLNYTLAKAGPGKYTDAVFERVGEP</sequence>
<dbReference type="Proteomes" id="UP000218209">
    <property type="component" value="Unassembled WGS sequence"/>
</dbReference>
<name>A0A1X6PJF9_PORUM</name>
<dbReference type="EMBL" id="KV918768">
    <property type="protein sequence ID" value="OSX80813.1"/>
    <property type="molecule type" value="Genomic_DNA"/>
</dbReference>
<dbReference type="SUPFAM" id="SSF53335">
    <property type="entry name" value="S-adenosyl-L-methionine-dependent methyltransferases"/>
    <property type="match status" value="1"/>
</dbReference>
<evidence type="ECO:0008006" key="3">
    <source>
        <dbReference type="Google" id="ProtNLM"/>
    </source>
</evidence>
<accession>A0A1X6PJF9</accession>
<organism evidence="1 2">
    <name type="scientific">Porphyra umbilicalis</name>
    <name type="common">Purple laver</name>
    <name type="synonym">Red alga</name>
    <dbReference type="NCBI Taxonomy" id="2786"/>
    <lineage>
        <taxon>Eukaryota</taxon>
        <taxon>Rhodophyta</taxon>
        <taxon>Bangiophyceae</taxon>
        <taxon>Bangiales</taxon>
        <taxon>Bangiaceae</taxon>
        <taxon>Porphyra</taxon>
    </lineage>
</organism>
<keyword evidence="2" id="KW-1185">Reference proteome</keyword>
<dbReference type="OrthoDB" id="10672122at2759"/>